<dbReference type="AlphaFoldDB" id="A0A497VA19"/>
<proteinExistence type="predicted"/>
<organism evidence="2 4">
    <name type="scientific">Flavobacterium lindanitolerans</name>
    <dbReference type="NCBI Taxonomy" id="428988"/>
    <lineage>
        <taxon>Bacteria</taxon>
        <taxon>Pseudomonadati</taxon>
        <taxon>Bacteroidota</taxon>
        <taxon>Flavobacteriia</taxon>
        <taxon>Flavobacteriales</taxon>
        <taxon>Flavobacteriaceae</taxon>
        <taxon>Flavobacterium</taxon>
    </lineage>
</organism>
<sequence length="151" mass="17438">MGYTLQAFITKKSNHKNLIDFYTNATIVDIGQELCLIPFTKELFDEINKLTKSKPIGKFDYLTENIEVELLKQVGDIKIAYIEADYFGGEGGQIALIWEEQKRIYLSEWGDWEINKVLKDFGVIRKDGKDEFDTVGLGENRSTEEWLNDSE</sequence>
<keyword evidence="3" id="KW-1185">Reference proteome</keyword>
<dbReference type="RefSeq" id="WP_101470884.1">
    <property type="nucleotide sequence ID" value="NZ_PJND01000007.1"/>
</dbReference>
<comment type="caution">
    <text evidence="2">The sequence shown here is derived from an EMBL/GenBank/DDBJ whole genome shotgun (WGS) entry which is preliminary data.</text>
</comment>
<accession>A0A497VA19</accession>
<protein>
    <submittedName>
        <fullName evidence="2">Uncharacterized protein</fullName>
    </submittedName>
</protein>
<dbReference type="Proteomes" id="UP000275027">
    <property type="component" value="Unassembled WGS sequence"/>
</dbReference>
<evidence type="ECO:0000313" key="1">
    <source>
        <dbReference type="EMBL" id="PKW28732.1"/>
    </source>
</evidence>
<name>A0A497VA19_9FLAO</name>
<dbReference type="EMBL" id="RCCB01000010">
    <property type="protein sequence ID" value="RLJ35764.1"/>
    <property type="molecule type" value="Genomic_DNA"/>
</dbReference>
<evidence type="ECO:0000313" key="3">
    <source>
        <dbReference type="Proteomes" id="UP000233767"/>
    </source>
</evidence>
<gene>
    <name evidence="1" type="ORF">B0G92_0357</name>
    <name evidence="2" type="ORF">CLV50_1148</name>
</gene>
<reference evidence="1 3" key="1">
    <citation type="submission" date="2017-12" db="EMBL/GenBank/DDBJ databases">
        <title>Genomic Encyclopedia of Type Strains, Phase III (KMG-III): the genomes of soil and plant-associated and newly described type strains.</title>
        <authorList>
            <person name="Whitman W."/>
        </authorList>
    </citation>
    <scope>NUCLEOTIDE SEQUENCE [LARGE SCALE GENOMIC DNA]</scope>
    <source>
        <strain evidence="1 3">IP-10</strain>
    </source>
</reference>
<evidence type="ECO:0000313" key="2">
    <source>
        <dbReference type="EMBL" id="RLJ35764.1"/>
    </source>
</evidence>
<dbReference type="EMBL" id="PJND01000007">
    <property type="protein sequence ID" value="PKW28732.1"/>
    <property type="molecule type" value="Genomic_DNA"/>
</dbReference>
<reference evidence="2 4" key="2">
    <citation type="submission" date="2018-10" db="EMBL/GenBank/DDBJ databases">
        <title>Genomic Encyclopedia of Archaeal and Bacterial Type Strains, Phase II (KMG-II): from individual species to whole genera.</title>
        <authorList>
            <person name="Goeker M."/>
        </authorList>
    </citation>
    <scope>NUCLEOTIDE SEQUENCE [LARGE SCALE GENOMIC DNA]</scope>
    <source>
        <strain evidence="2 4">DSM 21886</strain>
    </source>
</reference>
<dbReference type="Proteomes" id="UP000233767">
    <property type="component" value="Unassembled WGS sequence"/>
</dbReference>
<evidence type="ECO:0000313" key="4">
    <source>
        <dbReference type="Proteomes" id="UP000275027"/>
    </source>
</evidence>